<keyword evidence="1" id="KW-1133">Transmembrane helix</keyword>
<evidence type="ECO:0000313" key="3">
    <source>
        <dbReference type="Proteomes" id="UP001431776"/>
    </source>
</evidence>
<feature type="transmembrane region" description="Helical" evidence="1">
    <location>
        <begin position="243"/>
        <end position="264"/>
    </location>
</feature>
<evidence type="ECO:0000313" key="2">
    <source>
        <dbReference type="EMBL" id="MDI6448376.1"/>
    </source>
</evidence>
<organism evidence="2 3">
    <name type="scientific">Anaerobaca lacustris</name>
    <dbReference type="NCBI Taxonomy" id="3044600"/>
    <lineage>
        <taxon>Bacteria</taxon>
        <taxon>Pseudomonadati</taxon>
        <taxon>Planctomycetota</taxon>
        <taxon>Phycisphaerae</taxon>
        <taxon>Sedimentisphaerales</taxon>
        <taxon>Anaerobacaceae</taxon>
        <taxon>Anaerobaca</taxon>
    </lineage>
</organism>
<feature type="transmembrane region" description="Helical" evidence="1">
    <location>
        <begin position="202"/>
        <end position="223"/>
    </location>
</feature>
<dbReference type="InterPro" id="IPR055966">
    <property type="entry name" value="DUF7544"/>
</dbReference>
<keyword evidence="3" id="KW-1185">Reference proteome</keyword>
<reference evidence="2" key="1">
    <citation type="submission" date="2023-05" db="EMBL/GenBank/DDBJ databases">
        <title>Anaerotaeda fermentans gen. nov., sp. nov., a novel anaerobic planctomycete of the new family within the order Sedimentisphaerales isolated from Taman Peninsula, Russia.</title>
        <authorList>
            <person name="Khomyakova M.A."/>
            <person name="Merkel A.Y."/>
            <person name="Slobodkin A.I."/>
        </authorList>
    </citation>
    <scope>NUCLEOTIDE SEQUENCE</scope>
    <source>
        <strain evidence="2">M17dextr</strain>
    </source>
</reference>
<dbReference type="Proteomes" id="UP001431776">
    <property type="component" value="Unassembled WGS sequence"/>
</dbReference>
<dbReference type="EMBL" id="JASCXX010000004">
    <property type="protein sequence ID" value="MDI6448376.1"/>
    <property type="molecule type" value="Genomic_DNA"/>
</dbReference>
<dbReference type="Pfam" id="PF24400">
    <property type="entry name" value="DUF7544"/>
    <property type="match status" value="1"/>
</dbReference>
<feature type="transmembrane region" description="Helical" evidence="1">
    <location>
        <begin position="91"/>
        <end position="113"/>
    </location>
</feature>
<sequence>MNPRPAYVSVIDPISPAIERVRTILFRPFDLGKWFVIGFSAWLAELGKGGGGGGHGGGGGGGGRYRRGDIPGQIQEAFEHARDYVAANLHWIAPLTVFVLLVGISVALLIAWLSSRGRFNMLYCVAQNKGEFWNPWRRYRQHGNSLFAFRVILGIVWFLTAGVFLALGIGLAIASHERWGFNVLTISGIVTFGLLFISSMIVFGLIGMFTTDFVVPIMYRYTLSCRQAWRVFLDVLSDNQGRFVLYVLFQIIIGMVIGVLTFALACATCCIACCLFAIPYIGAVALLPFTIFRRSYSLCYLAQYGPDFCVFAPEPGEPPADESIA</sequence>
<accession>A0AAW6TWX2</accession>
<protein>
    <recommendedName>
        <fullName evidence="4">DUF4013 domain-containing protein</fullName>
    </recommendedName>
</protein>
<dbReference type="RefSeq" id="WP_349243782.1">
    <property type="nucleotide sequence ID" value="NZ_JASCXX010000004.1"/>
</dbReference>
<comment type="caution">
    <text evidence="2">The sequence shown here is derived from an EMBL/GenBank/DDBJ whole genome shotgun (WGS) entry which is preliminary data.</text>
</comment>
<feature type="transmembrane region" description="Helical" evidence="1">
    <location>
        <begin position="147"/>
        <end position="173"/>
    </location>
</feature>
<gene>
    <name evidence="2" type="ORF">QJ522_04920</name>
</gene>
<evidence type="ECO:0008006" key="4">
    <source>
        <dbReference type="Google" id="ProtNLM"/>
    </source>
</evidence>
<feature type="transmembrane region" description="Helical" evidence="1">
    <location>
        <begin position="271"/>
        <end position="292"/>
    </location>
</feature>
<dbReference type="AlphaFoldDB" id="A0AAW6TWX2"/>
<keyword evidence="1" id="KW-0472">Membrane</keyword>
<evidence type="ECO:0000256" key="1">
    <source>
        <dbReference type="SAM" id="Phobius"/>
    </source>
</evidence>
<name>A0AAW6TWX2_9BACT</name>
<feature type="transmembrane region" description="Helical" evidence="1">
    <location>
        <begin position="179"/>
        <end position="197"/>
    </location>
</feature>
<proteinExistence type="predicted"/>
<keyword evidence="1" id="KW-0812">Transmembrane</keyword>